<reference evidence="3 4" key="1">
    <citation type="journal article" date="2012" name="New Phytol.">
        <title>Insight into trade-off between wood decay and parasitism from the genome of a fungal forest pathogen.</title>
        <authorList>
            <person name="Olson A."/>
            <person name="Aerts A."/>
            <person name="Asiegbu F."/>
            <person name="Belbahri L."/>
            <person name="Bouzid O."/>
            <person name="Broberg A."/>
            <person name="Canback B."/>
            <person name="Coutinho P.M."/>
            <person name="Cullen D."/>
            <person name="Dalman K."/>
            <person name="Deflorio G."/>
            <person name="van Diepen L.T."/>
            <person name="Dunand C."/>
            <person name="Duplessis S."/>
            <person name="Durling M."/>
            <person name="Gonthier P."/>
            <person name="Grimwood J."/>
            <person name="Fossdal C.G."/>
            <person name="Hansson D."/>
            <person name="Henrissat B."/>
            <person name="Hietala A."/>
            <person name="Himmelstrand K."/>
            <person name="Hoffmeister D."/>
            <person name="Hogberg N."/>
            <person name="James T.Y."/>
            <person name="Karlsson M."/>
            <person name="Kohler A."/>
            <person name="Kues U."/>
            <person name="Lee Y.H."/>
            <person name="Lin Y.C."/>
            <person name="Lind M."/>
            <person name="Lindquist E."/>
            <person name="Lombard V."/>
            <person name="Lucas S."/>
            <person name="Lunden K."/>
            <person name="Morin E."/>
            <person name="Murat C."/>
            <person name="Park J."/>
            <person name="Raffaello T."/>
            <person name="Rouze P."/>
            <person name="Salamov A."/>
            <person name="Schmutz J."/>
            <person name="Solheim H."/>
            <person name="Stahlberg J."/>
            <person name="Velez H."/>
            <person name="de Vries R.P."/>
            <person name="Wiebenga A."/>
            <person name="Woodward S."/>
            <person name="Yakovlev I."/>
            <person name="Garbelotto M."/>
            <person name="Martin F."/>
            <person name="Grigoriev I.V."/>
            <person name="Stenlid J."/>
        </authorList>
    </citation>
    <scope>NUCLEOTIDE SEQUENCE [LARGE SCALE GENOMIC DNA]</scope>
    <source>
        <strain evidence="3 4">TC 32-1</strain>
    </source>
</reference>
<evidence type="ECO:0000259" key="2">
    <source>
        <dbReference type="PROSITE" id="PS51673"/>
    </source>
</evidence>
<feature type="compositionally biased region" description="Polar residues" evidence="1">
    <location>
        <begin position="197"/>
        <end position="207"/>
    </location>
</feature>
<feature type="compositionally biased region" description="Gly residues" evidence="1">
    <location>
        <begin position="547"/>
        <end position="558"/>
    </location>
</feature>
<feature type="region of interest" description="Disordered" evidence="1">
    <location>
        <begin position="762"/>
        <end position="838"/>
    </location>
</feature>
<feature type="region of interest" description="Disordered" evidence="1">
    <location>
        <begin position="416"/>
        <end position="466"/>
    </location>
</feature>
<feature type="compositionally biased region" description="Polar residues" evidence="1">
    <location>
        <begin position="220"/>
        <end position="231"/>
    </location>
</feature>
<dbReference type="EMBL" id="KI925461">
    <property type="protein sequence ID" value="ETW79193.1"/>
    <property type="molecule type" value="Genomic_DNA"/>
</dbReference>
<accession>W4K044</accession>
<evidence type="ECO:0000313" key="3">
    <source>
        <dbReference type="EMBL" id="ETW79193.1"/>
    </source>
</evidence>
<dbReference type="Proteomes" id="UP000030671">
    <property type="component" value="Unassembled WGS sequence"/>
</dbReference>
<dbReference type="PANTHER" id="PTHR15672:SF8">
    <property type="entry name" value="PROTEIN ENCORE"/>
    <property type="match status" value="1"/>
</dbReference>
<dbReference type="KEGG" id="hir:HETIRDRAFT_435640"/>
<dbReference type="eggNOG" id="KOG2953">
    <property type="taxonomic scope" value="Eukaryota"/>
</dbReference>
<organism evidence="3 4">
    <name type="scientific">Heterobasidion irregulare (strain TC 32-1)</name>
    <dbReference type="NCBI Taxonomy" id="747525"/>
    <lineage>
        <taxon>Eukaryota</taxon>
        <taxon>Fungi</taxon>
        <taxon>Dikarya</taxon>
        <taxon>Basidiomycota</taxon>
        <taxon>Agaricomycotina</taxon>
        <taxon>Agaricomycetes</taxon>
        <taxon>Russulales</taxon>
        <taxon>Bondarzewiaceae</taxon>
        <taxon>Heterobasidion</taxon>
        <taxon>Heterobasidion annosum species complex</taxon>
    </lineage>
</organism>
<dbReference type="STRING" id="747525.W4K044"/>
<feature type="domain" description="SUZ" evidence="2">
    <location>
        <begin position="164"/>
        <end position="259"/>
    </location>
</feature>
<feature type="region of interest" description="Disordered" evidence="1">
    <location>
        <begin position="38"/>
        <end position="62"/>
    </location>
</feature>
<dbReference type="GO" id="GO:0003676">
    <property type="term" value="F:nucleic acid binding"/>
    <property type="evidence" value="ECO:0007669"/>
    <property type="project" value="InterPro"/>
</dbReference>
<dbReference type="PROSITE" id="PS51673">
    <property type="entry name" value="SUZ"/>
    <property type="match status" value="1"/>
</dbReference>
<dbReference type="InParanoid" id="W4K044"/>
<feature type="compositionally biased region" description="Low complexity" evidence="1">
    <location>
        <begin position="452"/>
        <end position="464"/>
    </location>
</feature>
<feature type="compositionally biased region" description="Acidic residues" evidence="1">
    <location>
        <begin position="209"/>
        <end position="218"/>
    </location>
</feature>
<feature type="region of interest" description="Disordered" evidence="1">
    <location>
        <begin position="260"/>
        <end position="378"/>
    </location>
</feature>
<dbReference type="Pfam" id="PF12752">
    <property type="entry name" value="SUZ"/>
    <property type="match status" value="1"/>
</dbReference>
<feature type="region of interest" description="Disordered" evidence="1">
    <location>
        <begin position="173"/>
        <end position="240"/>
    </location>
</feature>
<protein>
    <recommendedName>
        <fullName evidence="2">SUZ domain-containing protein</fullName>
    </recommendedName>
</protein>
<dbReference type="PRINTS" id="PR01217">
    <property type="entry name" value="PRICHEXTENSN"/>
</dbReference>
<evidence type="ECO:0000313" key="4">
    <source>
        <dbReference type="Proteomes" id="UP000030671"/>
    </source>
</evidence>
<sequence>MSLEIPRAPSSLPLSILDSRAMSSSPATMAATVGLMRPPATSPSGSQLISTSHTAPSSTVDDLQAFSTDPTSNLGLDTEDMHRETGLAEVDRAIIEALRGKERLFVLRVGELMEGLISERKPRVEVSPSSTYQRLLVHRCTAYYKVTLEQDGKAYYLHAAPESKVPMRRISDLVPAESTTQPAFQIMRRTPQERMRSTPQSRTSSVTGDDPDMSDIEPSEASSQGGRSNAPGSAKKHLTLEQREALYNEARSRIFMEKAKEKENDMSASSSTFSAVSGSASTSGGGSSSAGDLDDSVSSAATESEWSGPAGREKKDIRRGGSGANSAGSSSRSLRSSAHPNSSRNSRAASPTISYASLYNEPPAPHVPYDTPQASTQAPQGYMPPYMYYQPHPNQVAGQPYYAPYFFPPYPYAPPQHPLPNSDPSSPGEGIYVPTHQPPQPVSYMGAYGWQPASGPQGAAHSAAPSPPHGVPYGSYAPSPAYPPYAMPYYPPPAPQVHAPHIQSPMQAPGQSMYPLEAPQMNGGGLQNNGNGSSGPFRAPPRNATSGNGGQGANGQGRRGPQPRPRGAWSYGPGVGNGGHSYGTVGNLGGLGSGPSIGHNGGMRVGPGAGFGENNVPVGPRLHSVRRTSGNSSGSAGHRTPAGTGDEASSTASSTSSSSRRTFTSTTSSQHPLPARPDWAVGLVAQPSLRPPYNHDHGHGNNSHAHSQAHNMPSPAQQNESTRAPHHGASAPVALQPADFPPLGGAGVAEKRTAMTVPYGAWNNGSSARSIVPPNGQTSYSSALTSSTGGATSGTTVTAGGAAAAPVASGLRFDEPDKTYERPPPKNVELFDPNASYH</sequence>
<feature type="compositionally biased region" description="Low complexity" evidence="1">
    <location>
        <begin position="324"/>
        <end position="344"/>
    </location>
</feature>
<feature type="region of interest" description="Disordered" evidence="1">
    <location>
        <begin position="498"/>
        <end position="746"/>
    </location>
</feature>
<proteinExistence type="predicted"/>
<feature type="compositionally biased region" description="Low complexity" evidence="1">
    <location>
        <begin position="648"/>
        <end position="669"/>
    </location>
</feature>
<feature type="compositionally biased region" description="Basic and acidic residues" evidence="1">
    <location>
        <begin position="812"/>
        <end position="824"/>
    </location>
</feature>
<name>W4K044_HETIT</name>
<dbReference type="GeneID" id="20674836"/>
<gene>
    <name evidence="3" type="ORF">HETIRDRAFT_435640</name>
</gene>
<evidence type="ECO:0000256" key="1">
    <source>
        <dbReference type="SAM" id="MobiDB-lite"/>
    </source>
</evidence>
<feature type="compositionally biased region" description="Polar residues" evidence="1">
    <location>
        <begin position="345"/>
        <end position="357"/>
    </location>
</feature>
<dbReference type="RefSeq" id="XP_009549449.1">
    <property type="nucleotide sequence ID" value="XM_009551154.1"/>
</dbReference>
<dbReference type="OrthoDB" id="278430at2759"/>
<dbReference type="InterPro" id="IPR051937">
    <property type="entry name" value="R3H_domain_containing"/>
</dbReference>
<dbReference type="InterPro" id="IPR036867">
    <property type="entry name" value="R3H_dom_sf"/>
</dbReference>
<dbReference type="InterPro" id="IPR024771">
    <property type="entry name" value="SUZ"/>
</dbReference>
<dbReference type="HOGENOM" id="CLU_015422_0_0_1"/>
<dbReference type="PANTHER" id="PTHR15672">
    <property type="entry name" value="CAMP-REGULATED PHOSPHOPROTEIN 21 RELATED R3H DOMAIN CONTAINING PROTEIN"/>
    <property type="match status" value="1"/>
</dbReference>
<dbReference type="SUPFAM" id="SSF82708">
    <property type="entry name" value="R3H domain"/>
    <property type="match status" value="1"/>
</dbReference>
<feature type="compositionally biased region" description="Gly residues" evidence="1">
    <location>
        <begin position="573"/>
        <end position="611"/>
    </location>
</feature>
<keyword evidence="4" id="KW-1185">Reference proteome</keyword>
<dbReference type="Gene3D" id="3.30.1370.50">
    <property type="entry name" value="R3H-like domain"/>
    <property type="match status" value="1"/>
</dbReference>
<dbReference type="AlphaFoldDB" id="W4K044"/>
<feature type="compositionally biased region" description="Low complexity" evidence="1">
    <location>
        <begin position="267"/>
        <end position="282"/>
    </location>
</feature>
<feature type="compositionally biased region" description="Low complexity" evidence="1">
    <location>
        <begin position="776"/>
        <end position="810"/>
    </location>
</feature>
<feature type="compositionally biased region" description="Polar residues" evidence="1">
    <location>
        <begin position="700"/>
        <end position="722"/>
    </location>
</feature>
<feature type="compositionally biased region" description="Polar residues" evidence="1">
    <location>
        <begin position="42"/>
        <end position="62"/>
    </location>
</feature>